<evidence type="ECO:0000313" key="3">
    <source>
        <dbReference type="EMBL" id="KAK5081192.1"/>
    </source>
</evidence>
<protein>
    <submittedName>
        <fullName evidence="3">Uncharacterized protein</fullName>
    </submittedName>
</protein>
<organism evidence="3 4">
    <name type="scientific">Lithohypha guttulata</name>
    <dbReference type="NCBI Taxonomy" id="1690604"/>
    <lineage>
        <taxon>Eukaryota</taxon>
        <taxon>Fungi</taxon>
        <taxon>Dikarya</taxon>
        <taxon>Ascomycota</taxon>
        <taxon>Pezizomycotina</taxon>
        <taxon>Eurotiomycetes</taxon>
        <taxon>Chaetothyriomycetidae</taxon>
        <taxon>Chaetothyriales</taxon>
        <taxon>Trichomeriaceae</taxon>
        <taxon>Lithohypha</taxon>
    </lineage>
</organism>
<proteinExistence type="predicted"/>
<keyword evidence="2" id="KW-0472">Membrane</keyword>
<evidence type="ECO:0000313" key="4">
    <source>
        <dbReference type="Proteomes" id="UP001309876"/>
    </source>
</evidence>
<feature type="transmembrane region" description="Helical" evidence="2">
    <location>
        <begin position="124"/>
        <end position="145"/>
    </location>
</feature>
<accession>A0AAN7STL9</accession>
<reference evidence="3 4" key="1">
    <citation type="submission" date="2023-08" db="EMBL/GenBank/DDBJ databases">
        <title>Black Yeasts Isolated from many extreme environments.</title>
        <authorList>
            <person name="Coleine C."/>
            <person name="Stajich J.E."/>
            <person name="Selbmann L."/>
        </authorList>
    </citation>
    <scope>NUCLEOTIDE SEQUENCE [LARGE SCALE GENOMIC DNA]</scope>
    <source>
        <strain evidence="3 4">CCFEE 5910</strain>
    </source>
</reference>
<feature type="region of interest" description="Disordered" evidence="1">
    <location>
        <begin position="275"/>
        <end position="298"/>
    </location>
</feature>
<feature type="region of interest" description="Disordered" evidence="1">
    <location>
        <begin position="33"/>
        <end position="81"/>
    </location>
</feature>
<dbReference type="AlphaFoldDB" id="A0AAN7STL9"/>
<sequence>MDCAAKQRASTRVIQAFLRPHTTATIRHRPSSFSIHQHHQRIRHASSTSDPSKPIVLEKPDKFRPPSHAARRNARSTTGMYGTGAAYNQGMTVKEREQSQRKQYPHMFPAEGTRMHWFLTNKNIHLLISMGVLITLAITTMISTWSQTSPYAHLIPPINMLIWHPWKYFSDLYGVWHLHHEYETQKVWERRQQGTLDAQKRRLYRRAHGMEDLDADEGEGVDVRGLVEWDDGLTNPERARGGIRHEIVIGQRMQELGQRPNETLPELQERLRREQMAAREAKEEKKRRKAEEDERAEEERLIRIRARRLDDEERPRRKVWFGIWG</sequence>
<keyword evidence="4" id="KW-1185">Reference proteome</keyword>
<keyword evidence="2" id="KW-0812">Transmembrane</keyword>
<gene>
    <name evidence="3" type="ORF">LTR05_007986</name>
</gene>
<dbReference type="Proteomes" id="UP001309876">
    <property type="component" value="Unassembled WGS sequence"/>
</dbReference>
<comment type="caution">
    <text evidence="3">The sequence shown here is derived from an EMBL/GenBank/DDBJ whole genome shotgun (WGS) entry which is preliminary data.</text>
</comment>
<feature type="compositionally biased region" description="Basic residues" evidence="1">
    <location>
        <begin position="33"/>
        <end position="44"/>
    </location>
</feature>
<name>A0AAN7STL9_9EURO</name>
<evidence type="ECO:0000256" key="2">
    <source>
        <dbReference type="SAM" id="Phobius"/>
    </source>
</evidence>
<evidence type="ECO:0000256" key="1">
    <source>
        <dbReference type="SAM" id="MobiDB-lite"/>
    </source>
</evidence>
<dbReference type="EMBL" id="JAVRRJ010000010">
    <property type="protein sequence ID" value="KAK5081192.1"/>
    <property type="molecule type" value="Genomic_DNA"/>
</dbReference>
<keyword evidence="2" id="KW-1133">Transmembrane helix</keyword>